<dbReference type="PANTHER" id="PTHR30619">
    <property type="entry name" value="DNA INTERNALIZATION/COMPETENCE PROTEIN COMEC/REC2"/>
    <property type="match status" value="1"/>
</dbReference>
<keyword evidence="9" id="KW-1185">Reference proteome</keyword>
<reference evidence="8 9" key="1">
    <citation type="submission" date="2016-10" db="EMBL/GenBank/DDBJ databases">
        <authorList>
            <person name="de Groot N.N."/>
        </authorList>
    </citation>
    <scope>NUCLEOTIDE SEQUENCE [LARGE SCALE GENOMIC DNA]</scope>
    <source>
        <strain evidence="8 9">DSM 12272</strain>
    </source>
</reference>
<proteinExistence type="predicted"/>
<dbReference type="InterPro" id="IPR004477">
    <property type="entry name" value="ComEC_N"/>
</dbReference>
<dbReference type="Pfam" id="PF03772">
    <property type="entry name" value="Competence"/>
    <property type="match status" value="1"/>
</dbReference>
<evidence type="ECO:0000256" key="1">
    <source>
        <dbReference type="ARBA" id="ARBA00004651"/>
    </source>
</evidence>
<feature type="transmembrane region" description="Helical" evidence="6">
    <location>
        <begin position="404"/>
        <end position="429"/>
    </location>
</feature>
<dbReference type="InterPro" id="IPR052159">
    <property type="entry name" value="Competence_DNA_uptake"/>
</dbReference>
<dbReference type="Proteomes" id="UP000198597">
    <property type="component" value="Unassembled WGS sequence"/>
</dbReference>
<dbReference type="EMBL" id="FNJM01000008">
    <property type="protein sequence ID" value="SDP57962.1"/>
    <property type="molecule type" value="Genomic_DNA"/>
</dbReference>
<name>A0A1H0TV30_9CLOT</name>
<gene>
    <name evidence="8" type="ORF">SAMN04488529_10877</name>
</gene>
<evidence type="ECO:0000259" key="7">
    <source>
        <dbReference type="Pfam" id="PF03772"/>
    </source>
</evidence>
<keyword evidence="3 6" id="KW-0812">Transmembrane</keyword>
<evidence type="ECO:0000256" key="6">
    <source>
        <dbReference type="SAM" id="Phobius"/>
    </source>
</evidence>
<comment type="subcellular location">
    <subcellularLocation>
        <location evidence="1">Cell membrane</location>
        <topology evidence="1">Multi-pass membrane protein</topology>
    </subcellularLocation>
</comment>
<feature type="transmembrane region" description="Helical" evidence="6">
    <location>
        <begin position="33"/>
        <end position="51"/>
    </location>
</feature>
<dbReference type="AlphaFoldDB" id="A0A1H0TV30"/>
<feature type="transmembrane region" description="Helical" evidence="6">
    <location>
        <begin position="378"/>
        <end position="398"/>
    </location>
</feature>
<evidence type="ECO:0000313" key="9">
    <source>
        <dbReference type="Proteomes" id="UP000198597"/>
    </source>
</evidence>
<sequence length="565" mass="65536">MILNEYKNIVNPMPYIFGMFILGTITYKSFYKYQWLAIFIASCFFALIYFLKGIKITLIMMLFFVVAVINNSFYYNYTPGVTEKVTITSVKPYSVSGEINRRKVYLEGKLDKVKIGERILVRGEFISELEIARGNIGTFNIVENKKLKDNFTSKLYKIREKIFYSIKEKLGWRRASLVSSIAFGYTEFLDEDDKENMKSLGLLHAVSVSGLHMALVYGVLRKIFGRKYTPFIALLYVLFTGAALSTIRAYIMLLCTSLATPLRRNYNPTAGLSLAGVIILIMKPYGAFEIGFILSFLATLGIILFNKKLNKKLYKLPKFLREGLSLTLSAQILSFPALVLTFKEFSFNFIIGNIILAPVISVIVLIGNLLVITWWMPFIFNYLCFITYYVTIVMDKIIDLLEKFMLPIFYFNENTSFMYLILLMSGYFYKKGYKKIVYMPFIAIIYIMISIYSPIPKLKYYREGAYLLSYKGDRILITLKKDADFKRLEKICIANKIYNSPKNIKIGENIILRKNGDDFILQNLNKEYLLKRWREKNKSEYDIIDFSKGDFNEIIILKDEVVPLD</sequence>
<keyword evidence="5 6" id="KW-0472">Membrane</keyword>
<dbReference type="STRING" id="94869.SAMN04488529_10877"/>
<feature type="transmembrane region" description="Helical" evidence="6">
    <location>
        <begin position="349"/>
        <end position="371"/>
    </location>
</feature>
<evidence type="ECO:0000256" key="2">
    <source>
        <dbReference type="ARBA" id="ARBA00022475"/>
    </source>
</evidence>
<feature type="transmembrane region" description="Helical" evidence="6">
    <location>
        <begin position="58"/>
        <end position="77"/>
    </location>
</feature>
<keyword evidence="2" id="KW-1003">Cell membrane</keyword>
<protein>
    <submittedName>
        <fullName evidence="8">Competence protein ComEC</fullName>
    </submittedName>
</protein>
<feature type="transmembrane region" description="Helical" evidence="6">
    <location>
        <begin position="201"/>
        <end position="220"/>
    </location>
</feature>
<dbReference type="RefSeq" id="WP_242873989.1">
    <property type="nucleotide sequence ID" value="NZ_FNJM01000008.1"/>
</dbReference>
<dbReference type="PANTHER" id="PTHR30619:SF7">
    <property type="entry name" value="BETA-LACTAMASE DOMAIN PROTEIN"/>
    <property type="match status" value="1"/>
</dbReference>
<keyword evidence="4 6" id="KW-1133">Transmembrane helix</keyword>
<evidence type="ECO:0000256" key="5">
    <source>
        <dbReference type="ARBA" id="ARBA00023136"/>
    </source>
</evidence>
<organism evidence="8 9">
    <name type="scientific">Clostridium gasigenes</name>
    <dbReference type="NCBI Taxonomy" id="94869"/>
    <lineage>
        <taxon>Bacteria</taxon>
        <taxon>Bacillati</taxon>
        <taxon>Bacillota</taxon>
        <taxon>Clostridia</taxon>
        <taxon>Eubacteriales</taxon>
        <taxon>Clostridiaceae</taxon>
        <taxon>Clostridium</taxon>
    </lineage>
</organism>
<feature type="transmembrane region" description="Helical" evidence="6">
    <location>
        <begin position="436"/>
        <end position="455"/>
    </location>
</feature>
<evidence type="ECO:0000256" key="3">
    <source>
        <dbReference type="ARBA" id="ARBA00022692"/>
    </source>
</evidence>
<accession>A0A1H0TV30</accession>
<feature type="transmembrane region" description="Helical" evidence="6">
    <location>
        <begin position="232"/>
        <end position="251"/>
    </location>
</feature>
<evidence type="ECO:0000256" key="4">
    <source>
        <dbReference type="ARBA" id="ARBA00022989"/>
    </source>
</evidence>
<evidence type="ECO:0000313" key="8">
    <source>
        <dbReference type="EMBL" id="SDP57962.1"/>
    </source>
</evidence>
<dbReference type="GO" id="GO:0005886">
    <property type="term" value="C:plasma membrane"/>
    <property type="evidence" value="ECO:0007669"/>
    <property type="project" value="UniProtKB-SubCell"/>
</dbReference>
<feature type="domain" description="ComEC/Rec2-related protein" evidence="7">
    <location>
        <begin position="182"/>
        <end position="429"/>
    </location>
</feature>
<dbReference type="NCBIfam" id="TIGR00360">
    <property type="entry name" value="ComEC_N-term"/>
    <property type="match status" value="1"/>
</dbReference>
<feature type="transmembrane region" description="Helical" evidence="6">
    <location>
        <begin position="271"/>
        <end position="304"/>
    </location>
</feature>